<accession>A0ABY7FLL0</accession>
<keyword evidence="3" id="KW-1185">Reference proteome</keyword>
<feature type="compositionally biased region" description="Low complexity" evidence="1">
    <location>
        <begin position="21"/>
        <end position="32"/>
    </location>
</feature>
<gene>
    <name evidence="2" type="ORF">MAR_001949</name>
</gene>
<reference evidence="2" key="1">
    <citation type="submission" date="2022-11" db="EMBL/GenBank/DDBJ databases">
        <title>Centuries of genome instability and evolution in soft-shell clam transmissible cancer (bioRxiv).</title>
        <authorList>
            <person name="Hart S.F.M."/>
            <person name="Yonemitsu M.A."/>
            <person name="Giersch R.M."/>
            <person name="Beal B.F."/>
            <person name="Arriagada G."/>
            <person name="Davis B.W."/>
            <person name="Ostrander E.A."/>
            <person name="Goff S.P."/>
            <person name="Metzger M.J."/>
        </authorList>
    </citation>
    <scope>NUCLEOTIDE SEQUENCE</scope>
    <source>
        <strain evidence="2">MELC-2E11</strain>
        <tissue evidence="2">Siphon/mantle</tissue>
    </source>
</reference>
<evidence type="ECO:0000313" key="3">
    <source>
        <dbReference type="Proteomes" id="UP001164746"/>
    </source>
</evidence>
<name>A0ABY7FLL0_MYAAR</name>
<organism evidence="2 3">
    <name type="scientific">Mya arenaria</name>
    <name type="common">Soft-shell clam</name>
    <dbReference type="NCBI Taxonomy" id="6604"/>
    <lineage>
        <taxon>Eukaryota</taxon>
        <taxon>Metazoa</taxon>
        <taxon>Spiralia</taxon>
        <taxon>Lophotrochozoa</taxon>
        <taxon>Mollusca</taxon>
        <taxon>Bivalvia</taxon>
        <taxon>Autobranchia</taxon>
        <taxon>Heteroconchia</taxon>
        <taxon>Euheterodonta</taxon>
        <taxon>Imparidentia</taxon>
        <taxon>Neoheterodontei</taxon>
        <taxon>Myida</taxon>
        <taxon>Myoidea</taxon>
        <taxon>Myidae</taxon>
        <taxon>Mya</taxon>
    </lineage>
</organism>
<feature type="region of interest" description="Disordered" evidence="1">
    <location>
        <begin position="99"/>
        <end position="125"/>
    </location>
</feature>
<protein>
    <recommendedName>
        <fullName evidence="4">Cytochrome P450</fullName>
    </recommendedName>
</protein>
<evidence type="ECO:0008006" key="4">
    <source>
        <dbReference type="Google" id="ProtNLM"/>
    </source>
</evidence>
<proteinExistence type="predicted"/>
<sequence>FPNTGSRHCIGKALVQAFQYKTSTKSTARSKTNPPKERHRRLTWTRSALCSHQLCKQRRETVSPPPPSPAEQFPALHLFLITEPLFDIDLTRFLDENVRSRALTETPDVNRTSPRKLPRRKGKTS</sequence>
<feature type="region of interest" description="Disordered" evidence="1">
    <location>
        <begin position="21"/>
        <end position="43"/>
    </location>
</feature>
<dbReference type="Proteomes" id="UP001164746">
    <property type="component" value="Chromosome 11"/>
</dbReference>
<evidence type="ECO:0000313" key="2">
    <source>
        <dbReference type="EMBL" id="WAR20111.1"/>
    </source>
</evidence>
<feature type="non-terminal residue" evidence="2">
    <location>
        <position position="1"/>
    </location>
</feature>
<dbReference type="EMBL" id="CP111022">
    <property type="protein sequence ID" value="WAR20111.1"/>
    <property type="molecule type" value="Genomic_DNA"/>
</dbReference>
<evidence type="ECO:0000256" key="1">
    <source>
        <dbReference type="SAM" id="MobiDB-lite"/>
    </source>
</evidence>
<feature type="compositionally biased region" description="Basic residues" evidence="1">
    <location>
        <begin position="113"/>
        <end position="125"/>
    </location>
</feature>